<reference evidence="1 2" key="2">
    <citation type="submission" date="2010-03" db="EMBL/GenBank/DDBJ databases">
        <authorList>
            <person name="Pajon A."/>
        </authorList>
    </citation>
    <scope>NUCLEOTIDE SEQUENCE [LARGE SCALE GENOMIC DNA]</scope>
    <source>
        <strain evidence="1 2">SGP1</strain>
    </source>
</reference>
<reference evidence="2" key="1">
    <citation type="submission" date="2010-03" db="EMBL/GenBank/DDBJ databases">
        <title>The genome sequence of Synergistetes sp. SGP1.</title>
        <authorList>
            <consortium name="metaHIT consortium -- http://www.metahit.eu/"/>
            <person name="Pajon A."/>
            <person name="Turner K."/>
            <person name="Parkhill J."/>
            <person name="Wade W."/>
            <person name="Vartoukian S."/>
        </authorList>
    </citation>
    <scope>NUCLEOTIDE SEQUENCE [LARGE SCALE GENOMIC DNA]</scope>
    <source>
        <strain evidence="2">SGP1</strain>
    </source>
</reference>
<organism evidence="1 2">
    <name type="scientific">Fretibacterium fastidiosum</name>
    <dbReference type="NCBI Taxonomy" id="651822"/>
    <lineage>
        <taxon>Bacteria</taxon>
        <taxon>Thermotogati</taxon>
        <taxon>Synergistota</taxon>
        <taxon>Synergistia</taxon>
        <taxon>Synergistales</taxon>
        <taxon>Aminobacteriaceae</taxon>
        <taxon>Fretibacterium</taxon>
    </lineage>
</organism>
<protein>
    <submittedName>
        <fullName evidence="1">Uncharacterized protein</fullName>
    </submittedName>
</protein>
<name>A0AB94IXG9_9BACT</name>
<dbReference type="KEGG" id="sbr:SY1_13510"/>
<dbReference type="AlphaFoldDB" id="A0AB94IXG9"/>
<sequence length="99" mass="11316">MIESFIEGRVRLRSPLLHDEELARRLSEGLLAIGGVRRAQVNRRTQGLLLEYDKDRLPLERLAPALPIFDRINALERRPADERRAALDAALTDLRHLLG</sequence>
<gene>
    <name evidence="1" type="ORF">SY1_13510</name>
</gene>
<accession>A0AB94IXG9</accession>
<dbReference type="RefSeq" id="WP_015556592.1">
    <property type="nucleotide sequence ID" value="NC_021038.1"/>
</dbReference>
<evidence type="ECO:0000313" key="2">
    <source>
        <dbReference type="Proteomes" id="UP000008957"/>
    </source>
</evidence>
<dbReference type="EMBL" id="FP929056">
    <property type="protein sequence ID" value="CBL28445.1"/>
    <property type="molecule type" value="Genomic_DNA"/>
</dbReference>
<dbReference type="Proteomes" id="UP000008957">
    <property type="component" value="Chromosome"/>
</dbReference>
<dbReference type="Pfam" id="PF19991">
    <property type="entry name" value="HMA_2"/>
    <property type="match status" value="1"/>
</dbReference>
<evidence type="ECO:0000313" key="1">
    <source>
        <dbReference type="EMBL" id="CBL28445.1"/>
    </source>
</evidence>
<keyword evidence="2" id="KW-1185">Reference proteome</keyword>
<proteinExistence type="predicted"/>